<dbReference type="GO" id="GO:0016779">
    <property type="term" value="F:nucleotidyltransferase activity"/>
    <property type="evidence" value="ECO:0007669"/>
    <property type="project" value="TreeGrafter"/>
</dbReference>
<evidence type="ECO:0000313" key="9">
    <source>
        <dbReference type="EMBL" id="SMC22994.1"/>
    </source>
</evidence>
<keyword evidence="5" id="KW-0460">Magnesium</keyword>
<dbReference type="PANTHER" id="PTHR19136:SF81">
    <property type="entry name" value="MOLYBDENUM COFACTOR GUANYLYLTRANSFERASE"/>
    <property type="match status" value="1"/>
</dbReference>
<gene>
    <name evidence="9" type="ORF">SAMN02745857_01512</name>
</gene>
<dbReference type="GO" id="GO:1902758">
    <property type="term" value="P:bis(molybdopterin guanine dinucleotide)molybdenum biosynthetic process"/>
    <property type="evidence" value="ECO:0007669"/>
    <property type="project" value="TreeGrafter"/>
</dbReference>
<keyword evidence="7" id="KW-0501">Molybdenum cofactor biosynthesis</keyword>
<protein>
    <submittedName>
        <fullName evidence="9">Molybdopterin-guanine dinucleotide biosynthesis protein A</fullName>
    </submittedName>
</protein>
<accession>A0A1W1XGU6</accession>
<feature type="domain" description="MobA-like NTP transferase" evidence="8">
    <location>
        <begin position="1"/>
        <end position="141"/>
    </location>
</feature>
<dbReference type="Pfam" id="PF12804">
    <property type="entry name" value="NTP_transf_3"/>
    <property type="match status" value="1"/>
</dbReference>
<evidence type="ECO:0000259" key="8">
    <source>
        <dbReference type="Pfam" id="PF12804"/>
    </source>
</evidence>
<dbReference type="EMBL" id="FWXD01000007">
    <property type="protein sequence ID" value="SMC22994.1"/>
    <property type="molecule type" value="Genomic_DNA"/>
</dbReference>
<keyword evidence="6" id="KW-0342">GTP-binding</keyword>
<dbReference type="PANTHER" id="PTHR19136">
    <property type="entry name" value="MOLYBDENUM COFACTOR GUANYLYLTRANSFERASE"/>
    <property type="match status" value="1"/>
</dbReference>
<dbReference type="InterPro" id="IPR029044">
    <property type="entry name" value="Nucleotide-diphossugar_trans"/>
</dbReference>
<keyword evidence="1" id="KW-0963">Cytoplasm</keyword>
<dbReference type="InterPro" id="IPR013482">
    <property type="entry name" value="Molybde_CF_guanTrfase"/>
</dbReference>
<dbReference type="GO" id="GO:0005525">
    <property type="term" value="F:GTP binding"/>
    <property type="evidence" value="ECO:0007669"/>
    <property type="project" value="UniProtKB-KW"/>
</dbReference>
<dbReference type="AlphaFoldDB" id="A0A1W1XGU6"/>
<proteinExistence type="predicted"/>
<keyword evidence="2" id="KW-0808">Transferase</keyword>
<organism evidence="9 10">
    <name type="scientific">Andreprevotia lacus DSM 23236</name>
    <dbReference type="NCBI Taxonomy" id="1121001"/>
    <lineage>
        <taxon>Bacteria</taxon>
        <taxon>Pseudomonadati</taxon>
        <taxon>Pseudomonadota</taxon>
        <taxon>Betaproteobacteria</taxon>
        <taxon>Neisseriales</taxon>
        <taxon>Chitinibacteraceae</taxon>
        <taxon>Andreprevotia</taxon>
    </lineage>
</organism>
<evidence type="ECO:0000256" key="4">
    <source>
        <dbReference type="ARBA" id="ARBA00022741"/>
    </source>
</evidence>
<evidence type="ECO:0000256" key="7">
    <source>
        <dbReference type="ARBA" id="ARBA00023150"/>
    </source>
</evidence>
<reference evidence="9 10" key="1">
    <citation type="submission" date="2017-04" db="EMBL/GenBank/DDBJ databases">
        <authorList>
            <person name="Afonso C.L."/>
            <person name="Miller P.J."/>
            <person name="Scott M.A."/>
            <person name="Spackman E."/>
            <person name="Goraichik I."/>
            <person name="Dimitrov K.M."/>
            <person name="Suarez D.L."/>
            <person name="Swayne D.E."/>
        </authorList>
    </citation>
    <scope>NUCLEOTIDE SEQUENCE [LARGE SCALE GENOMIC DNA]</scope>
    <source>
        <strain evidence="9 10">DSM 23236</strain>
    </source>
</reference>
<dbReference type="SUPFAM" id="SSF53448">
    <property type="entry name" value="Nucleotide-diphospho-sugar transferases"/>
    <property type="match status" value="1"/>
</dbReference>
<keyword evidence="10" id="KW-1185">Reference proteome</keyword>
<keyword evidence="4" id="KW-0547">Nucleotide-binding</keyword>
<evidence type="ECO:0000256" key="3">
    <source>
        <dbReference type="ARBA" id="ARBA00022723"/>
    </source>
</evidence>
<evidence type="ECO:0000313" key="10">
    <source>
        <dbReference type="Proteomes" id="UP000192761"/>
    </source>
</evidence>
<name>A0A1W1XGU6_9NEIS</name>
<dbReference type="InterPro" id="IPR025877">
    <property type="entry name" value="MobA-like_NTP_Trfase"/>
</dbReference>
<dbReference type="GO" id="GO:0046872">
    <property type="term" value="F:metal ion binding"/>
    <property type="evidence" value="ECO:0007669"/>
    <property type="project" value="UniProtKB-KW"/>
</dbReference>
<evidence type="ECO:0000256" key="6">
    <source>
        <dbReference type="ARBA" id="ARBA00023134"/>
    </source>
</evidence>
<dbReference type="Proteomes" id="UP000192761">
    <property type="component" value="Unassembled WGS sequence"/>
</dbReference>
<evidence type="ECO:0000256" key="2">
    <source>
        <dbReference type="ARBA" id="ARBA00022679"/>
    </source>
</evidence>
<evidence type="ECO:0000256" key="1">
    <source>
        <dbReference type="ARBA" id="ARBA00022490"/>
    </source>
</evidence>
<sequence>MGGQDKGLIELDGLPLWQHVRAQLPQSSYRKLWLSANRNLDAYRSSGHPVLTDQRGGFSGPLAGIEAGLLATDAEYLLVLPCDVPQLPAKLLPTLWQARGQAPVIRARHADGPQPLVCLVARQTLPLLQHALDHGERRVQYWQRQAGVAEIEFDAAFTNVNDAGALHGLSATPLASR</sequence>
<keyword evidence="3" id="KW-0479">Metal-binding</keyword>
<dbReference type="STRING" id="1121001.SAMN02745857_01512"/>
<dbReference type="CDD" id="cd02503">
    <property type="entry name" value="MobA"/>
    <property type="match status" value="1"/>
</dbReference>
<evidence type="ECO:0000256" key="5">
    <source>
        <dbReference type="ARBA" id="ARBA00022842"/>
    </source>
</evidence>
<dbReference type="Gene3D" id="3.90.550.10">
    <property type="entry name" value="Spore Coat Polysaccharide Biosynthesis Protein SpsA, Chain A"/>
    <property type="match status" value="1"/>
</dbReference>